<feature type="domain" description="Winged helix-turn-helix" evidence="3">
    <location>
        <begin position="259"/>
        <end position="332"/>
    </location>
</feature>
<keyword evidence="4" id="KW-0067">ATP-binding</keyword>
<feature type="region of interest" description="Disordered" evidence="1">
    <location>
        <begin position="691"/>
        <end position="720"/>
    </location>
</feature>
<dbReference type="Gene3D" id="1.25.40.10">
    <property type="entry name" value="Tetratricopeptide repeat domain"/>
    <property type="match status" value="1"/>
</dbReference>
<proteinExistence type="predicted"/>
<dbReference type="SUPFAM" id="SSF52540">
    <property type="entry name" value="P-loop containing nucleoside triphosphate hydrolases"/>
    <property type="match status" value="1"/>
</dbReference>
<dbReference type="SUPFAM" id="SSF48452">
    <property type="entry name" value="TPR-like"/>
    <property type="match status" value="1"/>
</dbReference>
<organism evidence="4 5">
    <name type="scientific">Streptacidiphilus monticola</name>
    <dbReference type="NCBI Taxonomy" id="2161674"/>
    <lineage>
        <taxon>Bacteria</taxon>
        <taxon>Bacillati</taxon>
        <taxon>Actinomycetota</taxon>
        <taxon>Actinomycetes</taxon>
        <taxon>Kitasatosporales</taxon>
        <taxon>Streptomycetaceae</taxon>
        <taxon>Streptacidiphilus</taxon>
    </lineage>
</organism>
<dbReference type="GO" id="GO:0005524">
    <property type="term" value="F:ATP binding"/>
    <property type="evidence" value="ECO:0007669"/>
    <property type="project" value="UniProtKB-KW"/>
</dbReference>
<evidence type="ECO:0000313" key="4">
    <source>
        <dbReference type="EMBL" id="MFC5911085.1"/>
    </source>
</evidence>
<dbReference type="InterPro" id="IPR049052">
    <property type="entry name" value="nSTAND1"/>
</dbReference>
<dbReference type="Gene3D" id="3.40.50.300">
    <property type="entry name" value="P-loop containing nucleotide triphosphate hydrolases"/>
    <property type="match status" value="1"/>
</dbReference>
<dbReference type="EMBL" id="JBHSQJ010000146">
    <property type="protein sequence ID" value="MFC5911085.1"/>
    <property type="molecule type" value="Genomic_DNA"/>
</dbReference>
<dbReference type="PANTHER" id="PTHR47691">
    <property type="entry name" value="REGULATOR-RELATED"/>
    <property type="match status" value="1"/>
</dbReference>
<dbReference type="RefSeq" id="WP_380589412.1">
    <property type="nucleotide sequence ID" value="NZ_JBHSQJ010000146.1"/>
</dbReference>
<keyword evidence="4" id="KW-0547">Nucleotide-binding</keyword>
<sequence>MPRRGNLPAEATSFIGRDAELRLAARLLTEARLITVVGPGGVGKSRLVLRAGAEARFPDGVWLAQLAPVTEASLLGHVLVEALGLVDGTAREPLAVLTDALRDQELLLVLDGCEHLLPEAAALVAALLAAAPGLRVLATSRQPLGAPGEHLLPLSPLPSDGPDTEAVRLFLQRAAAVVPDFALTEQNRAQIVSLCHRLDGIPLAIELAAGRLRALSLQQILDRLDDRFRLLAAPSRLALPRHQTLRMAVGWSHELCTPQERLLWARLSAFAGPFDLEAVEYVCAGGTLPAVEILDVLSELVDKSIVIHEDDPDYGPHYRMLDTLREYGAEWLRSSGEQHRLQRRHRDWYLGLASWGELEWFSPRQEETRRRAERAHANLRAALEFSLTEPGEEESGLLLAATLWYFWVGCGHLGEGRHWLDRALQLAPGATAAHTKALGVTGYVATLQGDLAHAAVRLEECRELALANGDDRALAYAVHRQGCAALIGDDLPRAATLFEEAVWLYEQVGELNSNVLMAMFELGLTRILLGDLEPAGALMDKVRHTCEDFGEQWAYAYGLYALSMLSRHRGELGTARRLIRECVRINLRFRDLVGLALGLEMAALLATEPSPDGRAADLREASRLNGAAHGVWQHVGPALFGSRTFRSAHAESRLRVSAELPEAVAAEAFEEGRQLTLDQAAALVLAWDESGLAPGPGNGGAPAARRATGAPREPLAGQRE</sequence>
<comment type="caution">
    <text evidence="4">The sequence shown here is derived from an EMBL/GenBank/DDBJ whole genome shotgun (WGS) entry which is preliminary data.</text>
</comment>
<evidence type="ECO:0000259" key="3">
    <source>
        <dbReference type="Pfam" id="PF25872"/>
    </source>
</evidence>
<accession>A0ABW1G8K0</accession>
<evidence type="ECO:0000259" key="2">
    <source>
        <dbReference type="Pfam" id="PF20703"/>
    </source>
</evidence>
<evidence type="ECO:0000256" key="1">
    <source>
        <dbReference type="SAM" id="MobiDB-lite"/>
    </source>
</evidence>
<keyword evidence="5" id="KW-1185">Reference proteome</keyword>
<dbReference type="InterPro" id="IPR011990">
    <property type="entry name" value="TPR-like_helical_dom_sf"/>
</dbReference>
<evidence type="ECO:0000313" key="5">
    <source>
        <dbReference type="Proteomes" id="UP001596174"/>
    </source>
</evidence>
<dbReference type="Pfam" id="PF25872">
    <property type="entry name" value="HTH_77"/>
    <property type="match status" value="1"/>
</dbReference>
<dbReference type="Proteomes" id="UP001596174">
    <property type="component" value="Unassembled WGS sequence"/>
</dbReference>
<dbReference type="InterPro" id="IPR058852">
    <property type="entry name" value="HTH_77"/>
</dbReference>
<name>A0ABW1G8K0_9ACTN</name>
<feature type="domain" description="Novel STAND NTPase 1" evidence="2">
    <location>
        <begin position="9"/>
        <end position="142"/>
    </location>
</feature>
<feature type="compositionally biased region" description="Low complexity" evidence="1">
    <location>
        <begin position="701"/>
        <end position="714"/>
    </location>
</feature>
<protein>
    <submittedName>
        <fullName evidence="4">ATP-binding protein</fullName>
    </submittedName>
</protein>
<dbReference type="PANTHER" id="PTHR47691:SF3">
    <property type="entry name" value="HTH-TYPE TRANSCRIPTIONAL REGULATOR RV0890C-RELATED"/>
    <property type="match status" value="1"/>
</dbReference>
<gene>
    <name evidence="4" type="ORF">ACFP3V_28250</name>
</gene>
<reference evidence="5" key="1">
    <citation type="journal article" date="2019" name="Int. J. Syst. Evol. Microbiol.">
        <title>The Global Catalogue of Microorganisms (GCM) 10K type strain sequencing project: providing services to taxonomists for standard genome sequencing and annotation.</title>
        <authorList>
            <consortium name="The Broad Institute Genomics Platform"/>
            <consortium name="The Broad Institute Genome Sequencing Center for Infectious Disease"/>
            <person name="Wu L."/>
            <person name="Ma J."/>
        </authorList>
    </citation>
    <scope>NUCLEOTIDE SEQUENCE [LARGE SCALE GENOMIC DNA]</scope>
    <source>
        <strain evidence="5">JCM 4816</strain>
    </source>
</reference>
<dbReference type="Pfam" id="PF20703">
    <property type="entry name" value="nSTAND1"/>
    <property type="match status" value="1"/>
</dbReference>
<dbReference type="PRINTS" id="PR00364">
    <property type="entry name" value="DISEASERSIST"/>
</dbReference>
<dbReference type="InterPro" id="IPR027417">
    <property type="entry name" value="P-loop_NTPase"/>
</dbReference>